<dbReference type="EMBL" id="JACEFF010000127">
    <property type="protein sequence ID" value="KAH9643503.1"/>
    <property type="molecule type" value="Genomic_DNA"/>
</dbReference>
<proteinExistence type="predicted"/>
<dbReference type="AlphaFoldDB" id="A0A922SNJ2"/>
<evidence type="ECO:0000313" key="5">
    <source>
        <dbReference type="Proteomes" id="UP000814243"/>
    </source>
</evidence>
<dbReference type="EMBL" id="JACEFF010000946">
    <property type="protein sequence ID" value="KAH9627573.1"/>
    <property type="molecule type" value="Genomic_DNA"/>
</dbReference>
<dbReference type="EMBL" id="JACEFF010000379">
    <property type="protein sequence ID" value="KAH9638637.1"/>
    <property type="molecule type" value="Genomic_DNA"/>
</dbReference>
<evidence type="ECO:0000313" key="3">
    <source>
        <dbReference type="EMBL" id="KAH9638637.1"/>
    </source>
</evidence>
<comment type="caution">
    <text evidence="4">The sequence shown here is derived from an EMBL/GenBank/DDBJ whole genome shotgun (WGS) entry which is preliminary data.</text>
</comment>
<evidence type="ECO:0000313" key="4">
    <source>
        <dbReference type="EMBL" id="KAH9643503.1"/>
    </source>
</evidence>
<accession>A0A922SNJ2</accession>
<gene>
    <name evidence="3" type="ORF">HF086_007771</name>
    <name evidence="1" type="ORF">HF086_010725</name>
    <name evidence="2" type="ORF">HF086_010726</name>
    <name evidence="4" type="ORF">HF086_015651</name>
</gene>
<organism evidence="4 5">
    <name type="scientific">Spodoptera exigua</name>
    <name type="common">Beet armyworm</name>
    <name type="synonym">Noctua fulgens</name>
    <dbReference type="NCBI Taxonomy" id="7107"/>
    <lineage>
        <taxon>Eukaryota</taxon>
        <taxon>Metazoa</taxon>
        <taxon>Ecdysozoa</taxon>
        <taxon>Arthropoda</taxon>
        <taxon>Hexapoda</taxon>
        <taxon>Insecta</taxon>
        <taxon>Pterygota</taxon>
        <taxon>Neoptera</taxon>
        <taxon>Endopterygota</taxon>
        <taxon>Lepidoptera</taxon>
        <taxon>Glossata</taxon>
        <taxon>Ditrysia</taxon>
        <taxon>Noctuoidea</taxon>
        <taxon>Noctuidae</taxon>
        <taxon>Amphipyrinae</taxon>
        <taxon>Spodoptera</taxon>
    </lineage>
</organism>
<dbReference type="Proteomes" id="UP000814243">
    <property type="component" value="Unassembled WGS sequence"/>
</dbReference>
<evidence type="ECO:0000313" key="2">
    <source>
        <dbReference type="EMBL" id="KAH9627574.1"/>
    </source>
</evidence>
<name>A0A922SNJ2_SPOEX</name>
<reference evidence="4" key="1">
    <citation type="journal article" date="2021" name="G3 (Bethesda)">
        <title>Genome and transcriptome analysis of the beet armyworm Spodoptera exigua reveals targets for pest control. .</title>
        <authorList>
            <person name="Simon S."/>
            <person name="Breeschoten T."/>
            <person name="Jansen H.J."/>
            <person name="Dirks R.P."/>
            <person name="Schranz M.E."/>
            <person name="Ros V.I.D."/>
        </authorList>
    </citation>
    <scope>NUCLEOTIDE SEQUENCE</scope>
    <source>
        <strain evidence="4">TB_SE_WUR_2020</strain>
    </source>
</reference>
<evidence type="ECO:0000313" key="1">
    <source>
        <dbReference type="EMBL" id="KAH9627573.1"/>
    </source>
</evidence>
<sequence>MSLSKVARYCLETSAFLAQDITQSRIGAHPVNQKRRELGEFHTLYYEYRNYPDKFFEYTRASIETFDYILGHIHEDLKAKVNFKKNVSPLEQLFLTLR</sequence>
<dbReference type="EMBL" id="JACEFF010000946">
    <property type="protein sequence ID" value="KAH9627574.1"/>
    <property type="molecule type" value="Genomic_DNA"/>
</dbReference>
<protein>
    <submittedName>
        <fullName evidence="4">Uncharacterized protein</fullName>
    </submittedName>
</protein>